<proteinExistence type="predicted"/>
<evidence type="ECO:0000313" key="2">
    <source>
        <dbReference type="Proteomes" id="UP000551758"/>
    </source>
</evidence>
<feature type="non-terminal residue" evidence="1">
    <location>
        <position position="1"/>
    </location>
</feature>
<keyword evidence="2" id="KW-1185">Reference proteome</keyword>
<dbReference type="Proteomes" id="UP000551758">
    <property type="component" value="Unassembled WGS sequence"/>
</dbReference>
<protein>
    <submittedName>
        <fullName evidence="1">Uncharacterized protein</fullName>
    </submittedName>
</protein>
<accession>A0A7J7EI25</accession>
<sequence length="105" mass="11741">EENQGGQEGTLDFAATGNRKTQKLELKRGSWHQFQKGIIAKYTLEWRKSQLRSSPQDTLYLELLLPGFALTGHVRHAPDMILQSSLHDHLTAAPTWSRIPGCAGC</sequence>
<evidence type="ECO:0000313" key="1">
    <source>
        <dbReference type="EMBL" id="KAF5915460.1"/>
    </source>
</evidence>
<dbReference type="EMBL" id="JACDTQ010002862">
    <property type="protein sequence ID" value="KAF5915460.1"/>
    <property type="molecule type" value="Genomic_DNA"/>
</dbReference>
<organism evidence="1 2">
    <name type="scientific">Diceros bicornis minor</name>
    <name type="common">South-central black rhinoceros</name>
    <dbReference type="NCBI Taxonomy" id="77932"/>
    <lineage>
        <taxon>Eukaryota</taxon>
        <taxon>Metazoa</taxon>
        <taxon>Chordata</taxon>
        <taxon>Craniata</taxon>
        <taxon>Vertebrata</taxon>
        <taxon>Euteleostomi</taxon>
        <taxon>Mammalia</taxon>
        <taxon>Eutheria</taxon>
        <taxon>Laurasiatheria</taxon>
        <taxon>Perissodactyla</taxon>
        <taxon>Rhinocerotidae</taxon>
        <taxon>Diceros</taxon>
    </lineage>
</organism>
<dbReference type="AlphaFoldDB" id="A0A7J7EI25"/>
<gene>
    <name evidence="1" type="ORF">HPG69_014780</name>
</gene>
<name>A0A7J7EI25_DICBM</name>
<comment type="caution">
    <text evidence="1">The sequence shown here is derived from an EMBL/GenBank/DDBJ whole genome shotgun (WGS) entry which is preliminary data.</text>
</comment>
<reference evidence="1 2" key="1">
    <citation type="journal article" date="2020" name="Mol. Biol. Evol.">
        <title>Interspecific Gene Flow and the Evolution of Specialization in Black and White Rhinoceros.</title>
        <authorList>
            <person name="Moodley Y."/>
            <person name="Westbury M.V."/>
            <person name="Russo I.M."/>
            <person name="Gopalakrishnan S."/>
            <person name="Rakotoarivelo A."/>
            <person name="Olsen R.A."/>
            <person name="Prost S."/>
            <person name="Tunstall T."/>
            <person name="Ryder O.A."/>
            <person name="Dalen L."/>
            <person name="Bruford M.W."/>
        </authorList>
    </citation>
    <scope>NUCLEOTIDE SEQUENCE [LARGE SCALE GENOMIC DNA]</scope>
    <source>
        <strain evidence="1">SBR-YM</strain>
        <tissue evidence="1">Skin</tissue>
    </source>
</reference>